<dbReference type="AlphaFoldDB" id="A0A1V4HTI8"/>
<dbReference type="CDD" id="cd00063">
    <property type="entry name" value="FN3"/>
    <property type="match status" value="1"/>
</dbReference>
<comment type="caution">
    <text evidence="4">The sequence shown here is derived from an EMBL/GenBank/DDBJ whole genome shotgun (WGS) entry which is preliminary data.</text>
</comment>
<dbReference type="OrthoDB" id="9809781at2"/>
<dbReference type="InterPro" id="IPR008963">
    <property type="entry name" value="Purple_acid_Pase-like_N"/>
</dbReference>
<evidence type="ECO:0000256" key="2">
    <source>
        <dbReference type="SAM" id="MobiDB-lite"/>
    </source>
</evidence>
<dbReference type="SUPFAM" id="SSF49363">
    <property type="entry name" value="Purple acid phosphatase, N-terminal domain"/>
    <property type="match status" value="1"/>
</dbReference>
<dbReference type="STRING" id="1469647.BC351_02395"/>
<keyword evidence="1" id="KW-0732">Signal</keyword>
<dbReference type="GO" id="GO:0003993">
    <property type="term" value="F:acid phosphatase activity"/>
    <property type="evidence" value="ECO:0007669"/>
    <property type="project" value="InterPro"/>
</dbReference>
<dbReference type="EMBL" id="MBTG01000001">
    <property type="protein sequence ID" value="OPH62108.1"/>
    <property type="molecule type" value="Genomic_DNA"/>
</dbReference>
<dbReference type="Gene3D" id="2.60.40.380">
    <property type="entry name" value="Purple acid phosphatase-like, N-terminal"/>
    <property type="match status" value="1"/>
</dbReference>
<dbReference type="Pfam" id="PF13205">
    <property type="entry name" value="Big_5"/>
    <property type="match status" value="1"/>
</dbReference>
<evidence type="ECO:0000313" key="4">
    <source>
        <dbReference type="EMBL" id="OPH62108.1"/>
    </source>
</evidence>
<dbReference type="PANTHER" id="PTHR45867:SF3">
    <property type="entry name" value="ACID PHOSPHATASE TYPE 7"/>
    <property type="match status" value="1"/>
</dbReference>
<dbReference type="Gene3D" id="2.60.40.10">
    <property type="entry name" value="Immunoglobulins"/>
    <property type="match status" value="1"/>
</dbReference>
<dbReference type="InterPro" id="IPR013783">
    <property type="entry name" value="Ig-like_fold"/>
</dbReference>
<gene>
    <name evidence="4" type="ORF">BC351_02395</name>
</gene>
<evidence type="ECO:0000313" key="5">
    <source>
        <dbReference type="Proteomes" id="UP000190626"/>
    </source>
</evidence>
<dbReference type="GO" id="GO:0046872">
    <property type="term" value="F:metal ion binding"/>
    <property type="evidence" value="ECO:0007669"/>
    <property type="project" value="InterPro"/>
</dbReference>
<keyword evidence="5" id="KW-1185">Reference proteome</keyword>
<dbReference type="Proteomes" id="UP000190626">
    <property type="component" value="Unassembled WGS sequence"/>
</dbReference>
<dbReference type="InterPro" id="IPR032812">
    <property type="entry name" value="SbsA_Ig"/>
</dbReference>
<evidence type="ECO:0000256" key="1">
    <source>
        <dbReference type="ARBA" id="ARBA00022729"/>
    </source>
</evidence>
<evidence type="ECO:0000259" key="3">
    <source>
        <dbReference type="PROSITE" id="PS50853"/>
    </source>
</evidence>
<reference evidence="5" key="1">
    <citation type="submission" date="2016-07" db="EMBL/GenBank/DDBJ databases">
        <authorList>
            <person name="Florea S."/>
            <person name="Webb J.S."/>
            <person name="Jaromczyk J."/>
            <person name="Schardl C.L."/>
        </authorList>
    </citation>
    <scope>NUCLEOTIDE SEQUENCE [LARGE SCALE GENOMIC DNA]</scope>
    <source>
        <strain evidence="5">CY1</strain>
    </source>
</reference>
<feature type="domain" description="Fibronectin type-III" evidence="3">
    <location>
        <begin position="759"/>
        <end position="853"/>
    </location>
</feature>
<proteinExistence type="predicted"/>
<accession>A0A1V4HTI8</accession>
<dbReference type="SUPFAM" id="SSF56300">
    <property type="entry name" value="Metallo-dependent phosphatases"/>
    <property type="match status" value="1"/>
</dbReference>
<dbReference type="Pfam" id="PF00149">
    <property type="entry name" value="Metallophos"/>
    <property type="match status" value="1"/>
</dbReference>
<organism evidence="4 5">
    <name type="scientific">Paenibacillus ferrarius</name>
    <dbReference type="NCBI Taxonomy" id="1469647"/>
    <lineage>
        <taxon>Bacteria</taxon>
        <taxon>Bacillati</taxon>
        <taxon>Bacillota</taxon>
        <taxon>Bacilli</taxon>
        <taxon>Bacillales</taxon>
        <taxon>Paenibacillaceae</taxon>
        <taxon>Paenibacillus</taxon>
    </lineage>
</organism>
<dbReference type="InterPro" id="IPR004843">
    <property type="entry name" value="Calcineurin-like_PHP"/>
</dbReference>
<dbReference type="InterPro" id="IPR029052">
    <property type="entry name" value="Metallo-depent_PP-like"/>
</dbReference>
<dbReference type="SMART" id="SM00060">
    <property type="entry name" value="FN3"/>
    <property type="match status" value="2"/>
</dbReference>
<dbReference type="InterPro" id="IPR015914">
    <property type="entry name" value="PAPs_N"/>
</dbReference>
<dbReference type="Pfam" id="PF00041">
    <property type="entry name" value="fn3"/>
    <property type="match status" value="1"/>
</dbReference>
<sequence length="853" mass="93274">MPSNQPYLKIRWSSITRVALICLLLAMDMIGLVSKAENAYAAQETIAQWIFNNKGTNGVFPATGGVFQTTSSLRDVGTNTNEYAYESGENSVRNQGWNSGIGTKYWQATVSTKGYENILLSSQQTSSSTGPKNFNVQYSTNQQNWLDIPGGALVLTQNNFNCSNNSCKLTNLPLPSGANNQDVLYIRWVVNSTTSVSGGTVQSTGSSRIKDVSITGTHSGGDPGSTPTLDVSKIPASGAVDISLTTDITVKFNKLIQLDTTYQAAITDNNVPLSGVSASLLGQDTVKISHPSLAAGKTYKVTLPKALIKGAADGLTPSNDIVWSFKTKSPDTGAKTPTLLNMTFNGDPKTSMAFDWYTVETVKGTTVQVVESTQVIDNQFPEQQAVSFAGSATVIDTLMTSSDRSSKNYKKFASHKAIASGLKPGTKYTYRVGNGDADGWSELGSFTTDTATNQNFHFLYATDSQGSTKSNFDLWQDTFKRAIEKAGDPKFMLLTGDLTDDGDLEQLWQWFLGAPKKEFANVPFAPVLGNHEVEDYPNNNFFYHFNLPKDVGTGAHDGAVYAFEYGDALFMQMDAQYEGQVNPYQADAQFTKQLEWMRNQVAKSDKKWKFVSMHKGAYSSGDNASAENERVKFYRKYLIPVFDELGVDMVFEGHDHMYMRSYQMLNNAKVNNVIIDEQGNAVNPQGSVYLMGNSAASKFYTLNPNADTFFAAKNLQPNKKMFVDVSITSDVLKFTSYTAVKDQPLAVYDAYSIKRSDGKPNPVVNSAAVRQSGNRAAITWNAPASSTEPVRGYRIYEKNEKVSTNWSVYVPAVSGQNSYSFTVNGIDPAKSYNFVIKAVGTRNNSLGTEAGFP</sequence>
<feature type="compositionally biased region" description="Low complexity" evidence="2">
    <location>
        <begin position="197"/>
        <end position="207"/>
    </location>
</feature>
<dbReference type="Pfam" id="PF16656">
    <property type="entry name" value="Pur_ac_phosph_N"/>
    <property type="match status" value="1"/>
</dbReference>
<dbReference type="InterPro" id="IPR036116">
    <property type="entry name" value="FN3_sf"/>
</dbReference>
<dbReference type="PANTHER" id="PTHR45867">
    <property type="entry name" value="PURPLE ACID PHOSPHATASE"/>
    <property type="match status" value="1"/>
</dbReference>
<dbReference type="SUPFAM" id="SSF49265">
    <property type="entry name" value="Fibronectin type III"/>
    <property type="match status" value="1"/>
</dbReference>
<dbReference type="PROSITE" id="PS50853">
    <property type="entry name" value="FN3"/>
    <property type="match status" value="1"/>
</dbReference>
<dbReference type="Gene3D" id="3.60.21.10">
    <property type="match status" value="1"/>
</dbReference>
<feature type="region of interest" description="Disordered" evidence="2">
    <location>
        <begin position="197"/>
        <end position="230"/>
    </location>
</feature>
<name>A0A1V4HTI8_9BACL</name>
<dbReference type="RefSeq" id="WP_144028241.1">
    <property type="nucleotide sequence ID" value="NZ_MBTG01000001.1"/>
</dbReference>
<dbReference type="InterPro" id="IPR003961">
    <property type="entry name" value="FN3_dom"/>
</dbReference>
<protein>
    <recommendedName>
        <fullName evidence="3">Fibronectin type-III domain-containing protein</fullName>
    </recommendedName>
</protein>